<dbReference type="EMBL" id="RCHS01000681">
    <property type="protein sequence ID" value="RMX57311.1"/>
    <property type="molecule type" value="Genomic_DNA"/>
</dbReference>
<evidence type="ECO:0000256" key="7">
    <source>
        <dbReference type="PROSITE-ProRule" id="PRU00024"/>
    </source>
</evidence>
<feature type="repeat" description="NHL" evidence="9">
    <location>
        <begin position="567"/>
        <end position="611"/>
    </location>
</feature>
<feature type="region of interest" description="Disordered" evidence="10">
    <location>
        <begin position="1646"/>
        <end position="1698"/>
    </location>
</feature>
<feature type="region of interest" description="Disordered" evidence="10">
    <location>
        <begin position="1362"/>
        <end position="1450"/>
    </location>
</feature>
<evidence type="ECO:0000256" key="9">
    <source>
        <dbReference type="PROSITE-ProRule" id="PRU00504"/>
    </source>
</evidence>
<dbReference type="InterPro" id="IPR011042">
    <property type="entry name" value="6-blade_b-propeller_TolB-like"/>
</dbReference>
<keyword evidence="6" id="KW-0131">Cell cycle</keyword>
<feature type="compositionally biased region" description="Basic and acidic residues" evidence="10">
    <location>
        <begin position="1660"/>
        <end position="1687"/>
    </location>
</feature>
<dbReference type="Pfam" id="PF18738">
    <property type="entry name" value="HEPN_DZIP3"/>
    <property type="match status" value="1"/>
</dbReference>
<comment type="similarity">
    <text evidence="1">Belongs to the SAPS family.</text>
</comment>
<dbReference type="PANTHER" id="PTHR12634">
    <property type="entry name" value="SIT4 YEAST -ASSOCIATING PROTEIN-RELATED"/>
    <property type="match status" value="1"/>
</dbReference>
<gene>
    <name evidence="12" type="ORF">pdam_00020585</name>
</gene>
<dbReference type="Pfam" id="PF00630">
    <property type="entry name" value="Filamin"/>
    <property type="match status" value="1"/>
</dbReference>
<dbReference type="Pfam" id="PF00643">
    <property type="entry name" value="zf-B_box"/>
    <property type="match status" value="1"/>
</dbReference>
<feature type="compositionally biased region" description="Acidic residues" evidence="10">
    <location>
        <begin position="1365"/>
        <end position="1374"/>
    </location>
</feature>
<dbReference type="InterPro" id="IPR001298">
    <property type="entry name" value="Filamin/ABP280_rpt"/>
</dbReference>
<dbReference type="InterPro" id="IPR000315">
    <property type="entry name" value="Znf_B-box"/>
</dbReference>
<sequence length="1698" mass="189450">MAAAAPSVSSTKETTNYARLCRLLVDVGTQALRDTFDAIHSPANLHTVLASNKTKLQSLRTRKIINATQWGKLYPFIPSSVSSRDFDITLLTVLLRNFCGLPSPIAGWDTLPAATDVSLEADIARVKYYRNTVYGHAECASVDDATFNACWGDIRDTLVRLAGVKYKAAIDNLETECMDPEVEDHYKELLCQWKKDEDNLKDKLDEIGYGIEIVMKRLDDLKSPTLTPKVHLDNEGMKQLKVEEIGDTNSPGLCEERCHENEPLQFYCRECEICICHKCKLIPHYNHTSVEIQQVADEQKALVFDVLQRLKTKIDVCKNRMKRLSDLWNIVRHEITIARTCVRKTVEDVIRVVREHEKAVLEDLERIEEEQDKSHALQQELYQLLSAQLKDSVQHCEDILKRNNCIEILQTHQTVVERCKGLLNTCKLNVCMPSHVSYLSNDEAVQNIMQTILGQVIVSSSNSLKSVAEGAGLECAEVGRKSDFVITTKDFEGKVCYYKNDTVTVSIKTPLGEDIDETITKKQDGRYIVTFTPTCTGIHRVTIEVNSQPLTGSPWSIRVHPHRYRHVFKFGSRGKVQGQFEDPFDIAVCDKSGNIAVADCQNNRIQLFGSDGKFLREFCQKGDGPSRFHEPFSVAFTRSGELAVVSSGQISLFSEDCHFITHITNEQLKSPWALSITCDNQMVVCDNGDNSIKVLSIDGTELIKCFSTPDCDEAPWFAIFHQDRFFASYDGLGCVKVFNKEGVFCRNIGMEGPHARRLDGPFGFAVDKYNNLIVCDYESKRLQVFTLDGKYVHGEDQLNVTPCFTRPDILEELVDYVLQQPDDSKDESVRYKHPNTACEVLTADVYAIIDKLTSNEDLLNKIWSFMESEPPLNPLLASFFSKVMVVLISRKTSLMLEYFKSKEDFVNAIVKHLGTSAVMDLLLRLITNVESPQLRQDLLEWLNSQKLVESLVSLIDPGNDEERCCNAAQSLCDIIRLSRDHMSQLQENADQDPLLDAIQRRETVSELLDHMLRDAKLHPDVALVNGISVLLTLLEVRKGSGEGEEPMTALDAERLAQGVSATLAALTPRLKDFHQLLEDPPPMKPMLTTVGTLDPPLGNARLQTSKLIAAILATNSDTINAELANLGTLQVLWELFFKYSWNNFLHTQVEKCITTVLNNPPTEEDGEQSTPLVDVLFKDCKIIQRILQEWEDHDSDTSQTNQRKGYMGHLTNVANSLVQSLEKGKNKAALDTIFADLPEKVREKWNAFVSGKLANVNKQNMSELVGHHFQSSSDDDDDFKPMSFLHTEHSLQQAFSRYQMQQITTEFMDTFGLDEDEFQEPDESITGPFDRIGDISFTVNAQEDNPNASLFEACCNEKIQQFDDSGSDEEDVWEEKELTFSSIAESRHSTLSPEGGNESESSDSDEDLESPAPKGPNVPFESGSSPQGSPVKQPPAATDNKMDVDPSDAWSLAFEPEEAAIDEAVSMDASDVGWGDTPAATTDDTGWANFDSFTDIRMAPSSEPTQEMADSPVAMETEPPAPAQAGAAYIVKEDSVSNKPDELRTHGLVSSAEALGVITDADGDESTRKAEPSPVQDRAARYRCEGQSIDNSAPLATNDSDDDISDEETAGVKCEEVFSRLEQDRQTEAVVPSNKEVMAVNNAHDDQMTSAKLDNGPVDCTKDTEHQGLSKKSKLDQDSRSPLKELVETQTNLVNGPG</sequence>
<dbReference type="SUPFAM" id="SSF101898">
    <property type="entry name" value="NHL repeat"/>
    <property type="match status" value="1"/>
</dbReference>
<dbReference type="PROSITE" id="PS50194">
    <property type="entry name" value="FILAMIN_REPEAT"/>
    <property type="match status" value="1"/>
</dbReference>
<dbReference type="SUPFAM" id="SSF48371">
    <property type="entry name" value="ARM repeat"/>
    <property type="match status" value="1"/>
</dbReference>
<evidence type="ECO:0000259" key="11">
    <source>
        <dbReference type="PROSITE" id="PS50119"/>
    </source>
</evidence>
<feature type="compositionally biased region" description="Acidic residues" evidence="10">
    <location>
        <begin position="1599"/>
        <end position="1608"/>
    </location>
</feature>
<keyword evidence="2" id="KW-0479">Metal-binding</keyword>
<dbReference type="STRING" id="46731.A0A3M6UUG7"/>
<dbReference type="Gene3D" id="2.60.40.10">
    <property type="entry name" value="Immunoglobulins"/>
    <property type="match status" value="1"/>
</dbReference>
<evidence type="ECO:0000313" key="12">
    <source>
        <dbReference type="EMBL" id="RMX57311.1"/>
    </source>
</evidence>
<dbReference type="InterPro" id="IPR017868">
    <property type="entry name" value="Filamin/ABP280_repeat-like"/>
</dbReference>
<name>A0A3M6UUG7_POCDA</name>
<dbReference type="GO" id="GO:0005634">
    <property type="term" value="C:nucleus"/>
    <property type="evidence" value="ECO:0007669"/>
    <property type="project" value="TreeGrafter"/>
</dbReference>
<dbReference type="InterPro" id="IPR007587">
    <property type="entry name" value="SAPS"/>
</dbReference>
<comment type="caution">
    <text evidence="12">The sequence shown here is derived from an EMBL/GenBank/DDBJ whole genome shotgun (WGS) entry which is preliminary data.</text>
</comment>
<proteinExistence type="inferred from homology"/>
<feature type="region of interest" description="Disordered" evidence="10">
    <location>
        <begin position="1502"/>
        <end position="1521"/>
    </location>
</feature>
<dbReference type="GO" id="GO:0019903">
    <property type="term" value="F:protein phosphatase binding"/>
    <property type="evidence" value="ECO:0007669"/>
    <property type="project" value="InterPro"/>
</dbReference>
<dbReference type="InterPro" id="IPR003649">
    <property type="entry name" value="Bbox_C"/>
</dbReference>
<evidence type="ECO:0000256" key="3">
    <source>
        <dbReference type="ARBA" id="ARBA00022737"/>
    </source>
</evidence>
<dbReference type="Proteomes" id="UP000275408">
    <property type="component" value="Unassembled WGS sequence"/>
</dbReference>
<feature type="repeat" description="Filamin" evidence="8">
    <location>
        <begin position="458"/>
        <end position="559"/>
    </location>
</feature>
<feature type="domain" description="B box-type" evidence="11">
    <location>
        <begin position="249"/>
        <end position="292"/>
    </location>
</feature>
<dbReference type="Gene3D" id="3.30.160.60">
    <property type="entry name" value="Classic Zinc Finger"/>
    <property type="match status" value="1"/>
</dbReference>
<dbReference type="SUPFAM" id="SSF81296">
    <property type="entry name" value="E set domains"/>
    <property type="match status" value="1"/>
</dbReference>
<dbReference type="PANTHER" id="PTHR12634:SF8">
    <property type="entry name" value="FIERY MOUNTAIN, ISOFORM D"/>
    <property type="match status" value="1"/>
</dbReference>
<dbReference type="GO" id="GO:0005829">
    <property type="term" value="C:cytosol"/>
    <property type="evidence" value="ECO:0007669"/>
    <property type="project" value="TreeGrafter"/>
</dbReference>
<dbReference type="PROSITE" id="PS51125">
    <property type="entry name" value="NHL"/>
    <property type="match status" value="2"/>
</dbReference>
<dbReference type="SUPFAM" id="SSF57845">
    <property type="entry name" value="B-box zinc-binding domain"/>
    <property type="match status" value="1"/>
</dbReference>
<dbReference type="GO" id="GO:0008270">
    <property type="term" value="F:zinc ion binding"/>
    <property type="evidence" value="ECO:0007669"/>
    <property type="project" value="UniProtKB-KW"/>
</dbReference>
<dbReference type="PROSITE" id="PS50119">
    <property type="entry name" value="ZF_BBOX"/>
    <property type="match status" value="1"/>
</dbReference>
<protein>
    <recommendedName>
        <fullName evidence="11">B box-type domain-containing protein</fullName>
    </recommendedName>
</protein>
<dbReference type="InterPro" id="IPR014756">
    <property type="entry name" value="Ig_E-set"/>
</dbReference>
<accession>A0A3M6UUG7</accession>
<organism evidence="12 13">
    <name type="scientific">Pocillopora damicornis</name>
    <name type="common">Cauliflower coral</name>
    <name type="synonym">Millepora damicornis</name>
    <dbReference type="NCBI Taxonomy" id="46731"/>
    <lineage>
        <taxon>Eukaryota</taxon>
        <taxon>Metazoa</taxon>
        <taxon>Cnidaria</taxon>
        <taxon>Anthozoa</taxon>
        <taxon>Hexacorallia</taxon>
        <taxon>Scleractinia</taxon>
        <taxon>Astrocoeniina</taxon>
        <taxon>Pocilloporidae</taxon>
        <taxon>Pocillopora</taxon>
    </lineage>
</organism>
<dbReference type="OrthoDB" id="5958129at2759"/>
<dbReference type="Pfam" id="PF04499">
    <property type="entry name" value="SAPS"/>
    <property type="match status" value="1"/>
</dbReference>
<evidence type="ECO:0000256" key="5">
    <source>
        <dbReference type="ARBA" id="ARBA00022833"/>
    </source>
</evidence>
<evidence type="ECO:0000313" key="13">
    <source>
        <dbReference type="Proteomes" id="UP000275408"/>
    </source>
</evidence>
<feature type="compositionally biased region" description="Polar residues" evidence="10">
    <location>
        <begin position="1688"/>
        <end position="1698"/>
    </location>
</feature>
<keyword evidence="3" id="KW-0677">Repeat</keyword>
<keyword evidence="13" id="KW-1185">Reference proteome</keyword>
<feature type="compositionally biased region" description="Acidic residues" evidence="10">
    <location>
        <begin position="1400"/>
        <end position="1409"/>
    </location>
</feature>
<keyword evidence="5" id="KW-0862">Zinc</keyword>
<evidence type="ECO:0000256" key="1">
    <source>
        <dbReference type="ARBA" id="ARBA00006180"/>
    </source>
</evidence>
<dbReference type="InterPro" id="IPR041249">
    <property type="entry name" value="HEPN_DZIP3"/>
</dbReference>
<dbReference type="InterPro" id="IPR001258">
    <property type="entry name" value="NHL_repeat"/>
</dbReference>
<dbReference type="CDD" id="cd19756">
    <property type="entry name" value="Bbox2"/>
    <property type="match status" value="1"/>
</dbReference>
<feature type="region of interest" description="Disordered" evidence="10">
    <location>
        <begin position="1555"/>
        <end position="1608"/>
    </location>
</feature>
<dbReference type="Gene3D" id="2.120.10.30">
    <property type="entry name" value="TolB, C-terminal domain"/>
    <property type="match status" value="1"/>
</dbReference>
<reference evidence="12 13" key="1">
    <citation type="journal article" date="2018" name="Sci. Rep.">
        <title>Comparative analysis of the Pocillopora damicornis genome highlights role of immune system in coral evolution.</title>
        <authorList>
            <person name="Cunning R."/>
            <person name="Bay R.A."/>
            <person name="Gillette P."/>
            <person name="Baker A.C."/>
            <person name="Traylor-Knowles N."/>
        </authorList>
    </citation>
    <scope>NUCLEOTIDE SEQUENCE [LARGE SCALE GENOMIC DNA]</scope>
    <source>
        <strain evidence="12">RSMAS</strain>
        <tissue evidence="12">Whole animal</tissue>
    </source>
</reference>
<evidence type="ECO:0000256" key="8">
    <source>
        <dbReference type="PROSITE-ProRule" id="PRU00087"/>
    </source>
</evidence>
<dbReference type="GO" id="GO:0019888">
    <property type="term" value="F:protein phosphatase regulator activity"/>
    <property type="evidence" value="ECO:0007669"/>
    <property type="project" value="TreeGrafter"/>
</dbReference>
<keyword evidence="4 7" id="KW-0863">Zinc-finger</keyword>
<feature type="compositionally biased region" description="Polar residues" evidence="10">
    <location>
        <begin position="1588"/>
        <end position="1598"/>
    </location>
</feature>
<feature type="repeat" description="NHL" evidence="9">
    <location>
        <begin position="664"/>
        <end position="698"/>
    </location>
</feature>
<dbReference type="InterPro" id="IPR016024">
    <property type="entry name" value="ARM-type_fold"/>
</dbReference>
<dbReference type="SMART" id="SM00557">
    <property type="entry name" value="IG_FLMN"/>
    <property type="match status" value="1"/>
</dbReference>
<dbReference type="SMART" id="SM00502">
    <property type="entry name" value="BBC"/>
    <property type="match status" value="1"/>
</dbReference>
<evidence type="ECO:0000256" key="2">
    <source>
        <dbReference type="ARBA" id="ARBA00022723"/>
    </source>
</evidence>
<evidence type="ECO:0000256" key="6">
    <source>
        <dbReference type="ARBA" id="ARBA00023306"/>
    </source>
</evidence>
<evidence type="ECO:0000256" key="4">
    <source>
        <dbReference type="ARBA" id="ARBA00022771"/>
    </source>
</evidence>
<evidence type="ECO:0000256" key="10">
    <source>
        <dbReference type="SAM" id="MobiDB-lite"/>
    </source>
</evidence>
<dbReference type="InterPro" id="IPR013783">
    <property type="entry name" value="Ig-like_fold"/>
</dbReference>